<organism evidence="5 6">
    <name type="scientific">Anncaliia algerae PRA339</name>
    <dbReference type="NCBI Taxonomy" id="1288291"/>
    <lineage>
        <taxon>Eukaryota</taxon>
        <taxon>Fungi</taxon>
        <taxon>Fungi incertae sedis</taxon>
        <taxon>Microsporidia</taxon>
        <taxon>Tubulinosematoidea</taxon>
        <taxon>Tubulinosematidae</taxon>
        <taxon>Anncaliia</taxon>
    </lineage>
</organism>
<dbReference type="InterPro" id="IPR013085">
    <property type="entry name" value="U1-CZ_Znf_C2H2"/>
</dbReference>
<reference evidence="6" key="1">
    <citation type="submission" date="2013-02" db="EMBL/GenBank/DDBJ databases">
        <authorList>
            <consortium name="The Broad Institute Genome Sequencing Platform"/>
            <person name="Cuomo C."/>
            <person name="Becnel J."/>
            <person name="Sanscrainte N."/>
            <person name="Walker B."/>
            <person name="Young S.K."/>
            <person name="Zeng Q."/>
            <person name="Gargeya S."/>
            <person name="Fitzgerald M."/>
            <person name="Haas B."/>
            <person name="Abouelleil A."/>
            <person name="Alvarado L."/>
            <person name="Arachchi H.M."/>
            <person name="Berlin A.M."/>
            <person name="Chapman S.B."/>
            <person name="Dewar J."/>
            <person name="Goldberg J."/>
            <person name="Griggs A."/>
            <person name="Gujja S."/>
            <person name="Hansen M."/>
            <person name="Howarth C."/>
            <person name="Imamovic A."/>
            <person name="Larimer J."/>
            <person name="McCowan C."/>
            <person name="Murphy C."/>
            <person name="Neiman D."/>
            <person name="Pearson M."/>
            <person name="Priest M."/>
            <person name="Roberts A."/>
            <person name="Saif S."/>
            <person name="Shea T."/>
            <person name="Sisk P."/>
            <person name="Sykes S."/>
            <person name="Wortman J."/>
            <person name="Nusbaum C."/>
            <person name="Birren B."/>
        </authorList>
    </citation>
    <scope>NUCLEOTIDE SEQUENCE [LARGE SCALE GENOMIC DNA]</scope>
    <source>
        <strain evidence="6">PRA339</strain>
    </source>
</reference>
<reference evidence="5 6" key="2">
    <citation type="submission" date="2014-03" db="EMBL/GenBank/DDBJ databases">
        <title>The Genome Sequence of Anncaliia algerae insect isolate PRA339.</title>
        <authorList>
            <consortium name="The Broad Institute Genome Sequencing Platform"/>
            <consortium name="The Broad Institute Genome Sequencing Center for Infectious Disease"/>
            <person name="Cuomo C."/>
            <person name="Becnel J."/>
            <person name="Sanscrainte N."/>
            <person name="Walker B."/>
            <person name="Young S.K."/>
            <person name="Zeng Q."/>
            <person name="Gargeya S."/>
            <person name="Fitzgerald M."/>
            <person name="Haas B."/>
            <person name="Abouelleil A."/>
            <person name="Alvarado L."/>
            <person name="Arachchi H.M."/>
            <person name="Berlin A.M."/>
            <person name="Chapman S.B."/>
            <person name="Dewar J."/>
            <person name="Goldberg J."/>
            <person name="Griggs A."/>
            <person name="Gujja S."/>
            <person name="Hansen M."/>
            <person name="Howarth C."/>
            <person name="Imamovic A."/>
            <person name="Larimer J."/>
            <person name="McCowan C."/>
            <person name="Murphy C."/>
            <person name="Neiman D."/>
            <person name="Pearson M."/>
            <person name="Priest M."/>
            <person name="Roberts A."/>
            <person name="Saif S."/>
            <person name="Shea T."/>
            <person name="Sisk P."/>
            <person name="Sykes S."/>
            <person name="Wortman J."/>
            <person name="Nusbaum C."/>
            <person name="Birren B."/>
        </authorList>
    </citation>
    <scope>NUCLEOTIDE SEQUENCE [LARGE SCALE GENOMIC DNA]</scope>
    <source>
        <strain evidence="5 6">PRA339</strain>
    </source>
</reference>
<evidence type="ECO:0000256" key="3">
    <source>
        <dbReference type="ARBA" id="ARBA00022833"/>
    </source>
</evidence>
<gene>
    <name evidence="5" type="ORF">H312_01583</name>
</gene>
<dbReference type="EMBL" id="KK365154">
    <property type="protein sequence ID" value="KCZ80978.1"/>
    <property type="molecule type" value="Genomic_DNA"/>
</dbReference>
<name>A0A059F118_9MICR</name>
<dbReference type="AlphaFoldDB" id="A0A059F118"/>
<feature type="domain" description="U1-C C2H2-type zinc finger" evidence="4">
    <location>
        <begin position="1"/>
        <end position="38"/>
    </location>
</feature>
<dbReference type="Gene3D" id="3.30.160.60">
    <property type="entry name" value="Classic Zinc Finger"/>
    <property type="match status" value="1"/>
</dbReference>
<dbReference type="SUPFAM" id="SSF57667">
    <property type="entry name" value="beta-beta-alpha zinc fingers"/>
    <property type="match status" value="1"/>
</dbReference>
<dbReference type="InterPro" id="IPR036236">
    <property type="entry name" value="Znf_C2H2_sf"/>
</dbReference>
<dbReference type="Proteomes" id="UP000030655">
    <property type="component" value="Unassembled WGS sequence"/>
</dbReference>
<evidence type="ECO:0000313" key="5">
    <source>
        <dbReference type="EMBL" id="KCZ80978.1"/>
    </source>
</evidence>
<protein>
    <recommendedName>
        <fullName evidence="4">U1-C C2H2-type zinc finger domain-containing protein</fullName>
    </recommendedName>
</protein>
<keyword evidence="6" id="KW-1185">Reference proteome</keyword>
<dbReference type="OrthoDB" id="2417221at2759"/>
<evidence type="ECO:0000259" key="4">
    <source>
        <dbReference type="Pfam" id="PF06220"/>
    </source>
</evidence>
<accession>A0A059F118</accession>
<dbReference type="GO" id="GO:0008270">
    <property type="term" value="F:zinc ion binding"/>
    <property type="evidence" value="ECO:0007669"/>
    <property type="project" value="UniProtKB-KW"/>
</dbReference>
<evidence type="ECO:0000313" key="6">
    <source>
        <dbReference type="Proteomes" id="UP000030655"/>
    </source>
</evidence>
<keyword evidence="2" id="KW-0863">Zinc-finger</keyword>
<dbReference type="Pfam" id="PF06220">
    <property type="entry name" value="zf-U1"/>
    <property type="match status" value="1"/>
</dbReference>
<dbReference type="VEuPathDB" id="MicrosporidiaDB:H312_01583"/>
<evidence type="ECO:0000256" key="1">
    <source>
        <dbReference type="ARBA" id="ARBA00022723"/>
    </source>
</evidence>
<sequence length="56" mass="6939">MKRYYCEFCKVHLFNNHLAGRLMHLRGSKHNLIKKTYFIEIMSDKDKIKYLQNTYR</sequence>
<keyword evidence="3" id="KW-0862">Zinc</keyword>
<evidence type="ECO:0000256" key="2">
    <source>
        <dbReference type="ARBA" id="ARBA00022771"/>
    </source>
</evidence>
<feature type="non-terminal residue" evidence="5">
    <location>
        <position position="56"/>
    </location>
</feature>
<keyword evidence="1" id="KW-0479">Metal-binding</keyword>
<dbReference type="HOGENOM" id="CLU_3019751_0_0_1"/>
<proteinExistence type="predicted"/>